<protein>
    <submittedName>
        <fullName evidence="1">Uncharacterized protein</fullName>
    </submittedName>
</protein>
<dbReference type="RefSeq" id="WP_259102151.1">
    <property type="nucleotide sequence ID" value="NZ_CP130454.1"/>
</dbReference>
<sequence>MASSGTAANGETAANSEWRVANGGTAVNGKTAVTGDWQTVNKWERCGRARLCRAKNGNEWRVANGGKAASGEWRVVNKRYGLKTRTRNPQLRTQN</sequence>
<accession>A0ABT2EUS8</accession>
<name>A0ABT2EUS8_9BACT</name>
<dbReference type="Proteomes" id="UP001204798">
    <property type="component" value="Unassembled WGS sequence"/>
</dbReference>
<evidence type="ECO:0000313" key="2">
    <source>
        <dbReference type="Proteomes" id="UP001204798"/>
    </source>
</evidence>
<evidence type="ECO:0000313" key="1">
    <source>
        <dbReference type="EMBL" id="MCS3921206.1"/>
    </source>
</evidence>
<organism evidence="1 2">
    <name type="scientific">Candidatus Fervidibacter sacchari</name>
    <dbReference type="NCBI Taxonomy" id="1448929"/>
    <lineage>
        <taxon>Bacteria</taxon>
        <taxon>Candidatus Fervidibacterota</taxon>
        <taxon>Candidatus Fervidibacter</taxon>
    </lineage>
</organism>
<proteinExistence type="predicted"/>
<dbReference type="EMBL" id="JANUCP010000010">
    <property type="protein sequence ID" value="MCS3921206.1"/>
    <property type="molecule type" value="Genomic_DNA"/>
</dbReference>
<reference evidence="1 2" key="1">
    <citation type="submission" date="2022-08" db="EMBL/GenBank/DDBJ databases">
        <title>Bacterial and archaeal communities from various locations to study Microbial Dark Matter (Phase II).</title>
        <authorList>
            <person name="Stepanauskas R."/>
        </authorList>
    </citation>
    <scope>NUCLEOTIDE SEQUENCE [LARGE SCALE GENOMIC DNA]</scope>
    <source>
        <strain evidence="1 2">PD1</strain>
    </source>
</reference>
<keyword evidence="2" id="KW-1185">Reference proteome</keyword>
<gene>
    <name evidence="1" type="ORF">M2350_003652</name>
</gene>
<comment type="caution">
    <text evidence="1">The sequence shown here is derived from an EMBL/GenBank/DDBJ whole genome shotgun (WGS) entry which is preliminary data.</text>
</comment>